<dbReference type="OrthoDB" id="572194at2"/>
<evidence type="ECO:0000313" key="4">
    <source>
        <dbReference type="EMBL" id="ABW32481.1"/>
    </source>
</evidence>
<dbReference type="Proteomes" id="UP000000268">
    <property type="component" value="Plasmid pREB3"/>
</dbReference>
<feature type="modified residue" description="4-aspartylphosphate" evidence="2">
    <location>
        <position position="308"/>
    </location>
</feature>
<dbReference type="RefSeq" id="WP_012167445.1">
    <property type="nucleotide sequence ID" value="NC_009928.1"/>
</dbReference>
<dbReference type="PANTHER" id="PTHR44591:SF3">
    <property type="entry name" value="RESPONSE REGULATORY DOMAIN-CONTAINING PROTEIN"/>
    <property type="match status" value="1"/>
</dbReference>
<evidence type="ECO:0000256" key="2">
    <source>
        <dbReference type="PROSITE-ProRule" id="PRU00169"/>
    </source>
</evidence>
<dbReference type="EMBL" id="CP000840">
    <property type="protein sequence ID" value="ABW32481.1"/>
    <property type="molecule type" value="Genomic_DNA"/>
</dbReference>
<keyword evidence="1 2" id="KW-0597">Phosphoprotein</keyword>
<gene>
    <name evidence="4" type="ordered locus">AM1_C0180</name>
</gene>
<organism evidence="4 5">
    <name type="scientific">Acaryochloris marina (strain MBIC 11017)</name>
    <dbReference type="NCBI Taxonomy" id="329726"/>
    <lineage>
        <taxon>Bacteria</taxon>
        <taxon>Bacillati</taxon>
        <taxon>Cyanobacteriota</taxon>
        <taxon>Cyanophyceae</taxon>
        <taxon>Acaryochloridales</taxon>
        <taxon>Acaryochloridaceae</taxon>
        <taxon>Acaryochloris</taxon>
    </lineage>
</organism>
<evidence type="ECO:0000256" key="1">
    <source>
        <dbReference type="ARBA" id="ARBA00022553"/>
    </source>
</evidence>
<reference evidence="4 5" key="1">
    <citation type="journal article" date="2008" name="Proc. Natl. Acad. Sci. U.S.A.">
        <title>Niche adaptation and genome expansion in the chlorophyll d-producing cyanobacterium Acaryochloris marina.</title>
        <authorList>
            <person name="Swingley W.D."/>
            <person name="Chen M."/>
            <person name="Cheung P.C."/>
            <person name="Conrad A.L."/>
            <person name="Dejesa L.C."/>
            <person name="Hao J."/>
            <person name="Honchak B.M."/>
            <person name="Karbach L.E."/>
            <person name="Kurdoglu A."/>
            <person name="Lahiri S."/>
            <person name="Mastrian S.D."/>
            <person name="Miyashita H."/>
            <person name="Page L."/>
            <person name="Ramakrishna P."/>
            <person name="Satoh S."/>
            <person name="Sattley W.M."/>
            <person name="Shimada Y."/>
            <person name="Taylor H.L."/>
            <person name="Tomo T."/>
            <person name="Tsuchiya T."/>
            <person name="Wang Z.T."/>
            <person name="Raymond J."/>
            <person name="Mimuro M."/>
            <person name="Blankenship R.E."/>
            <person name="Touchman J.W."/>
        </authorList>
    </citation>
    <scope>NUCLEOTIDE SEQUENCE [LARGE SCALE GENOMIC DNA]</scope>
    <source>
        <strain evidence="5">MBIC 11017</strain>
        <plasmid evidence="5">Plasmid pREB3</plasmid>
    </source>
</reference>
<dbReference type="Gene3D" id="3.40.50.2300">
    <property type="match status" value="1"/>
</dbReference>
<proteinExistence type="predicted"/>
<dbReference type="PROSITE" id="PS50110">
    <property type="entry name" value="RESPONSE_REGULATORY"/>
    <property type="match status" value="1"/>
</dbReference>
<evidence type="ECO:0000313" key="5">
    <source>
        <dbReference type="Proteomes" id="UP000000268"/>
    </source>
</evidence>
<protein>
    <submittedName>
        <fullName evidence="4">Response regulator, putative</fullName>
    </submittedName>
</protein>
<dbReference type="SMART" id="SM00448">
    <property type="entry name" value="REC"/>
    <property type="match status" value="1"/>
</dbReference>
<keyword evidence="4" id="KW-0614">Plasmid</keyword>
<evidence type="ECO:0000259" key="3">
    <source>
        <dbReference type="PROSITE" id="PS50110"/>
    </source>
</evidence>
<keyword evidence="5" id="KW-1185">Reference proteome</keyword>
<dbReference type="PANTHER" id="PTHR44591">
    <property type="entry name" value="STRESS RESPONSE REGULATOR PROTEIN 1"/>
    <property type="match status" value="1"/>
</dbReference>
<dbReference type="Pfam" id="PF00072">
    <property type="entry name" value="Response_reg"/>
    <property type="match status" value="1"/>
</dbReference>
<accession>A8ZMS0</accession>
<dbReference type="AlphaFoldDB" id="A8ZMS0"/>
<sequence>MSHIHSFPFSKLDFVSQLLAAFQSSQNGYWHFNFSNSSLSPNYSAYLGVNEKGTVCYAGSHRLTSESFLRTVKRFNVAARQEKYKPYFLEWSATIEQGNTSICTVMTDILLKRVISPKELRQALKQKILLQFDNLFAAEKGDASFILDSHLNVIDPLLGFTAHEIISEGLLRQKKWEQLKSFILSMDGIPIINHNKLNKTKLPPLQKKLLERISKHEKSLEQISVALGKDPLEIASLFAQWVQLELVEIERPMQFDCAPIMIIDDSPLVIKQFDHLVRALGHQVVACQTPDNAVDKIQRVRPSMVFIDINMPGITGFELVKQIRQNSKIASIPLVILTGEQKLSNKWRAQWSACEFLTKPLGLDEIKSFQSQLKDLIQQFVEGESCLVTA</sequence>
<dbReference type="KEGG" id="amr:AM1_C0180"/>
<dbReference type="InterPro" id="IPR011006">
    <property type="entry name" value="CheY-like_superfamily"/>
</dbReference>
<name>A8ZMS0_ACAM1</name>
<dbReference type="GO" id="GO:0000160">
    <property type="term" value="P:phosphorelay signal transduction system"/>
    <property type="evidence" value="ECO:0007669"/>
    <property type="project" value="InterPro"/>
</dbReference>
<geneLocation type="plasmid" evidence="4 5">
    <name>pREB3</name>
</geneLocation>
<feature type="domain" description="Response regulatory" evidence="3">
    <location>
        <begin position="259"/>
        <end position="374"/>
    </location>
</feature>
<dbReference type="InterPro" id="IPR001789">
    <property type="entry name" value="Sig_transdc_resp-reg_receiver"/>
</dbReference>
<dbReference type="InterPro" id="IPR050595">
    <property type="entry name" value="Bact_response_regulator"/>
</dbReference>
<dbReference type="SUPFAM" id="SSF52172">
    <property type="entry name" value="CheY-like"/>
    <property type="match status" value="1"/>
</dbReference>
<dbReference type="HOGENOM" id="CLU_699915_0_0_3"/>